<reference evidence="2 3" key="1">
    <citation type="submission" date="2012-08" db="EMBL/GenBank/DDBJ databases">
        <title>Oryza genome evolution.</title>
        <authorList>
            <person name="Wing R.A."/>
        </authorList>
    </citation>
    <scope>NUCLEOTIDE SEQUENCE</scope>
</reference>
<accession>A0A0D9WE57</accession>
<organism evidence="2 3">
    <name type="scientific">Leersia perrieri</name>
    <dbReference type="NCBI Taxonomy" id="77586"/>
    <lineage>
        <taxon>Eukaryota</taxon>
        <taxon>Viridiplantae</taxon>
        <taxon>Streptophyta</taxon>
        <taxon>Embryophyta</taxon>
        <taxon>Tracheophyta</taxon>
        <taxon>Spermatophyta</taxon>
        <taxon>Magnoliopsida</taxon>
        <taxon>Liliopsida</taxon>
        <taxon>Poales</taxon>
        <taxon>Poaceae</taxon>
        <taxon>BOP clade</taxon>
        <taxon>Oryzoideae</taxon>
        <taxon>Oryzeae</taxon>
        <taxon>Oryzinae</taxon>
        <taxon>Leersia</taxon>
    </lineage>
</organism>
<feature type="compositionally biased region" description="Basic and acidic residues" evidence="1">
    <location>
        <begin position="167"/>
        <end position="181"/>
    </location>
</feature>
<evidence type="ECO:0000256" key="1">
    <source>
        <dbReference type="SAM" id="MobiDB-lite"/>
    </source>
</evidence>
<reference evidence="2" key="3">
    <citation type="submission" date="2015-04" db="UniProtKB">
        <authorList>
            <consortium name="EnsemblPlants"/>
        </authorList>
    </citation>
    <scope>IDENTIFICATION</scope>
</reference>
<feature type="region of interest" description="Disordered" evidence="1">
    <location>
        <begin position="127"/>
        <end position="181"/>
    </location>
</feature>
<proteinExistence type="predicted"/>
<dbReference type="HOGENOM" id="CLU_1491129_0_0_1"/>
<keyword evidence="3" id="KW-1185">Reference proteome</keyword>
<evidence type="ECO:0000313" key="2">
    <source>
        <dbReference type="EnsemblPlants" id="LPERR05G06690.3"/>
    </source>
</evidence>
<feature type="compositionally biased region" description="Polar residues" evidence="1">
    <location>
        <begin position="23"/>
        <end position="32"/>
    </location>
</feature>
<feature type="region of interest" description="Disordered" evidence="1">
    <location>
        <begin position="23"/>
        <end position="45"/>
    </location>
</feature>
<protein>
    <submittedName>
        <fullName evidence="2">Uncharacterized protein</fullName>
    </submittedName>
</protein>
<dbReference type="AlphaFoldDB" id="A0A0D9WE57"/>
<evidence type="ECO:0000313" key="3">
    <source>
        <dbReference type="Proteomes" id="UP000032180"/>
    </source>
</evidence>
<name>A0A0D9WE57_9ORYZ</name>
<reference evidence="3" key="2">
    <citation type="submission" date="2013-12" db="EMBL/GenBank/DDBJ databases">
        <authorList>
            <person name="Yu Y."/>
            <person name="Lee S."/>
            <person name="de Baynast K."/>
            <person name="Wissotski M."/>
            <person name="Liu L."/>
            <person name="Talag J."/>
            <person name="Goicoechea J."/>
            <person name="Angelova A."/>
            <person name="Jetty R."/>
            <person name="Kudrna D."/>
            <person name="Golser W."/>
            <person name="Rivera L."/>
            <person name="Zhang J."/>
            <person name="Wing R."/>
        </authorList>
    </citation>
    <scope>NUCLEOTIDE SEQUENCE</scope>
</reference>
<dbReference type="Gramene" id="LPERR05G06690.3">
    <property type="protein sequence ID" value="LPERR05G06690.3"/>
    <property type="gene ID" value="LPERR05G06690"/>
</dbReference>
<dbReference type="Proteomes" id="UP000032180">
    <property type="component" value="Chromosome 5"/>
</dbReference>
<dbReference type="EnsemblPlants" id="LPERR05G06690.3">
    <property type="protein sequence ID" value="LPERR05G06690.3"/>
    <property type="gene ID" value="LPERR05G06690"/>
</dbReference>
<sequence>MAPAQTSSASETPIETKAVITASTMLSTPTRQTIHDPAQDTPTSKLTAIETPKKTYVVSHLHNKTKAILQDTASSASEAIQSPHIGCTNAEKKVLAYTNLTQPIVVKGKEAAIDDPYAKKILPSDTTQQELELSTKDDDAPVQTLSPAVKVEGKKRSGSSAPPAKRLFKDPGHHRPNDRCC</sequence>